<accession>A0ABS8GU28</accession>
<evidence type="ECO:0000259" key="2">
    <source>
        <dbReference type="Pfam" id="PF04892"/>
    </source>
</evidence>
<dbReference type="PANTHER" id="PTHR28008">
    <property type="entry name" value="DOMAIN PROTEIN, PUTATIVE (AFU_ORTHOLOGUE AFUA_3G10980)-RELATED"/>
    <property type="match status" value="1"/>
</dbReference>
<feature type="transmembrane region" description="Helical" evidence="1">
    <location>
        <begin position="100"/>
        <end position="117"/>
    </location>
</feature>
<gene>
    <name evidence="3" type="ORF">LLW17_11920</name>
</gene>
<reference evidence="3 4" key="1">
    <citation type="submission" date="2021-11" db="EMBL/GenBank/DDBJ databases">
        <title>Seasonal and diel survey of microbial diversity of the Tyrrhenian coast.</title>
        <authorList>
            <person name="Gattoni G."/>
            <person name="Corral P."/>
        </authorList>
    </citation>
    <scope>NUCLEOTIDE SEQUENCE [LARGE SCALE GENOMIC DNA]</scope>
    <source>
        <strain evidence="3 4">Mr9</strain>
    </source>
</reference>
<dbReference type="Proteomes" id="UP001197770">
    <property type="component" value="Unassembled WGS sequence"/>
</dbReference>
<keyword evidence="1" id="KW-0472">Membrane</keyword>
<keyword evidence="1" id="KW-1133">Transmembrane helix</keyword>
<keyword evidence="4" id="KW-1185">Reference proteome</keyword>
<evidence type="ECO:0000256" key="1">
    <source>
        <dbReference type="SAM" id="Phobius"/>
    </source>
</evidence>
<feature type="transmembrane region" description="Helical" evidence="1">
    <location>
        <begin position="37"/>
        <end position="56"/>
    </location>
</feature>
<organism evidence="3 4">
    <name type="scientific">Leeuwenhoekiella parthenopeia</name>
    <dbReference type="NCBI Taxonomy" id="2890320"/>
    <lineage>
        <taxon>Bacteria</taxon>
        <taxon>Pseudomonadati</taxon>
        <taxon>Bacteroidota</taxon>
        <taxon>Flavobacteriia</taxon>
        <taxon>Flavobacteriales</taxon>
        <taxon>Flavobacteriaceae</taxon>
        <taxon>Leeuwenhoekiella</taxon>
    </lineage>
</organism>
<dbReference type="InterPro" id="IPR006976">
    <property type="entry name" value="VanZ-like"/>
</dbReference>
<name>A0ABS8GU28_9FLAO</name>
<evidence type="ECO:0000313" key="4">
    <source>
        <dbReference type="Proteomes" id="UP001197770"/>
    </source>
</evidence>
<dbReference type="NCBIfam" id="NF037970">
    <property type="entry name" value="vanZ_1"/>
    <property type="match status" value="1"/>
</dbReference>
<dbReference type="EMBL" id="JAJGMW010000015">
    <property type="protein sequence ID" value="MCC4213429.1"/>
    <property type="molecule type" value="Genomic_DNA"/>
</dbReference>
<keyword evidence="1" id="KW-0812">Transmembrane</keyword>
<proteinExistence type="predicted"/>
<protein>
    <submittedName>
        <fullName evidence="3">VanZ family protein</fullName>
    </submittedName>
</protein>
<feature type="domain" description="VanZ-like" evidence="2">
    <location>
        <begin position="20"/>
        <end position="117"/>
    </location>
</feature>
<feature type="transmembrane region" description="Helical" evidence="1">
    <location>
        <begin position="7"/>
        <end position="25"/>
    </location>
</feature>
<dbReference type="Pfam" id="PF04892">
    <property type="entry name" value="VanZ"/>
    <property type="match status" value="1"/>
</dbReference>
<dbReference type="PANTHER" id="PTHR28008:SF1">
    <property type="entry name" value="DOMAIN PROTEIN, PUTATIVE (AFU_ORTHOLOGUE AFUA_3G10980)-RELATED"/>
    <property type="match status" value="1"/>
</dbReference>
<evidence type="ECO:0000313" key="3">
    <source>
        <dbReference type="EMBL" id="MCC4213429.1"/>
    </source>
</evidence>
<dbReference type="RefSeq" id="WP_228230506.1">
    <property type="nucleotide sequence ID" value="NZ_JAJGMW010000015.1"/>
</dbReference>
<feature type="transmembrane region" description="Helical" evidence="1">
    <location>
        <begin position="68"/>
        <end position="88"/>
    </location>
</feature>
<sequence length="128" mass="14581">MARLLRYGAYGYTLFIAVICLIPLPHIQEAPEHSDKMVHVVTYVIFTLLWFAFFYFLRPNSDYFKVSLIKSCSFAIIYGIVIEALQAALTRSRSADFNDFLANLAGISGALLVILVFRNQFSKLKSKF</sequence>
<comment type="caution">
    <text evidence="3">The sequence shown here is derived from an EMBL/GenBank/DDBJ whole genome shotgun (WGS) entry which is preliminary data.</text>
</comment>